<protein>
    <submittedName>
        <fullName evidence="1">Uncharacterized protein</fullName>
    </submittedName>
</protein>
<dbReference type="EMBL" id="CARXXK010000005">
    <property type="protein sequence ID" value="CAI6369419.1"/>
    <property type="molecule type" value="Genomic_DNA"/>
</dbReference>
<keyword evidence="2" id="KW-1185">Reference proteome</keyword>
<organism evidence="1 2">
    <name type="scientific">Macrosiphum euphorbiae</name>
    <name type="common">potato aphid</name>
    <dbReference type="NCBI Taxonomy" id="13131"/>
    <lineage>
        <taxon>Eukaryota</taxon>
        <taxon>Metazoa</taxon>
        <taxon>Ecdysozoa</taxon>
        <taxon>Arthropoda</taxon>
        <taxon>Hexapoda</taxon>
        <taxon>Insecta</taxon>
        <taxon>Pterygota</taxon>
        <taxon>Neoptera</taxon>
        <taxon>Paraneoptera</taxon>
        <taxon>Hemiptera</taxon>
        <taxon>Sternorrhyncha</taxon>
        <taxon>Aphidomorpha</taxon>
        <taxon>Aphidoidea</taxon>
        <taxon>Aphididae</taxon>
        <taxon>Macrosiphini</taxon>
        <taxon>Macrosiphum</taxon>
    </lineage>
</organism>
<evidence type="ECO:0000313" key="1">
    <source>
        <dbReference type="EMBL" id="CAI6369419.1"/>
    </source>
</evidence>
<sequence length="262" mass="29971">MTDFEKNTNKAKFTKLPSYTIIEPQTSNENFSETDITSAESHNLVDHREEVELKCKDYFESVFSLTTPLNTNSNDNNNKNDKNIPNDVTLTKDMVISAVDCFITDLNNEIKGESTTTLWSEVEETHKEDVQTDITDLKNEVTNGIISKNVITSKILHDLEDQREEGMELESENFKSISNPATPLYANNNTENILNEEILTKDGVMSAIDILLIDMNNDVKVELTTPPRPETKRTHREGVRMNTTALRREIYIKKRLQNNKNK</sequence>
<dbReference type="AlphaFoldDB" id="A0AAV0XLG7"/>
<comment type="caution">
    <text evidence="1">The sequence shown here is derived from an EMBL/GenBank/DDBJ whole genome shotgun (WGS) entry which is preliminary data.</text>
</comment>
<name>A0AAV0XLG7_9HEMI</name>
<proteinExistence type="predicted"/>
<evidence type="ECO:0000313" key="2">
    <source>
        <dbReference type="Proteomes" id="UP001160148"/>
    </source>
</evidence>
<accession>A0AAV0XLG7</accession>
<reference evidence="1 2" key="1">
    <citation type="submission" date="2023-01" db="EMBL/GenBank/DDBJ databases">
        <authorList>
            <person name="Whitehead M."/>
        </authorList>
    </citation>
    <scope>NUCLEOTIDE SEQUENCE [LARGE SCALE GENOMIC DNA]</scope>
</reference>
<gene>
    <name evidence="1" type="ORF">MEUPH1_LOCUS23659</name>
</gene>
<dbReference type="Proteomes" id="UP001160148">
    <property type="component" value="Unassembled WGS sequence"/>
</dbReference>